<keyword evidence="7" id="KW-0564">Palmitate</keyword>
<dbReference type="GO" id="GO:0006817">
    <property type="term" value="P:phosphate ion transport"/>
    <property type="evidence" value="ECO:0007669"/>
    <property type="project" value="UniProtKB-KW"/>
</dbReference>
<feature type="chain" id="PRO_5016623704" evidence="9">
    <location>
        <begin position="23"/>
        <end position="289"/>
    </location>
</feature>
<keyword evidence="8" id="KW-0449">Lipoprotein</keyword>
<dbReference type="InterPro" id="IPR024370">
    <property type="entry name" value="PBP_domain"/>
</dbReference>
<dbReference type="AlphaFoldDB" id="A0A380K5C8"/>
<dbReference type="PANTHER" id="PTHR30570">
    <property type="entry name" value="PERIPLASMIC PHOSPHATE BINDING COMPONENT OF PHOSPHATE ABC TRANSPORTER"/>
    <property type="match status" value="1"/>
</dbReference>
<dbReference type="PROSITE" id="PS51257">
    <property type="entry name" value="PROKAR_LIPOPROTEIN"/>
    <property type="match status" value="1"/>
</dbReference>
<dbReference type="GeneID" id="78356056"/>
<comment type="function">
    <text evidence="1">Part of the ABC transporter complex PstSACB involved in phosphate import.</text>
</comment>
<comment type="subcellular location">
    <subcellularLocation>
        <location evidence="2">Cell membrane</location>
        <topology evidence="2">Lipid-anchor</topology>
    </subcellularLocation>
</comment>
<organism evidence="11 12">
    <name type="scientific">Streptococcus hyointestinalis</name>
    <dbReference type="NCBI Taxonomy" id="1337"/>
    <lineage>
        <taxon>Bacteria</taxon>
        <taxon>Bacillati</taxon>
        <taxon>Bacillota</taxon>
        <taxon>Bacilli</taxon>
        <taxon>Lactobacillales</taxon>
        <taxon>Streptococcaceae</taxon>
        <taxon>Streptococcus</taxon>
    </lineage>
</organism>
<reference evidence="11 12" key="1">
    <citation type="submission" date="2018-06" db="EMBL/GenBank/DDBJ databases">
        <authorList>
            <consortium name="Pathogen Informatics"/>
            <person name="Doyle S."/>
        </authorList>
    </citation>
    <scope>NUCLEOTIDE SEQUENCE [LARGE SCALE GENOMIC DNA]</scope>
    <source>
        <strain evidence="11 12">NCTC12224</strain>
    </source>
</reference>
<sequence>MSKKTMFSVAVLASCFFLPALAACGKSASSAQTISVVSREEGSGTRGAFVELFGIEEEKDGEKVDLTTSSAIVTNSTAVMLTTVAGDEQAIGYTSLGALDDSVKAVSIDGVKPSVANVENDSYKISRPFNIVTKAKVSDAAQDFISFIMSSDGQKVVEKDGYISVEASSAYKSSVDSGKVVVSGSSSVAPVMEKLKEAYAKVNANVKVEVQQSDSSTGVSATIDGTADIGMASRELKDSETSQGVTATVIAKDGIAVIVNKENDAKSLTSKQVKSIFTGDTTKWSDVSK</sequence>
<evidence type="ECO:0000313" key="12">
    <source>
        <dbReference type="Proteomes" id="UP000254924"/>
    </source>
</evidence>
<evidence type="ECO:0000256" key="3">
    <source>
        <dbReference type="ARBA" id="ARBA00008725"/>
    </source>
</evidence>
<evidence type="ECO:0000256" key="9">
    <source>
        <dbReference type="SAM" id="SignalP"/>
    </source>
</evidence>
<evidence type="ECO:0000313" key="11">
    <source>
        <dbReference type="EMBL" id="SUN59860.1"/>
    </source>
</evidence>
<evidence type="ECO:0000256" key="6">
    <source>
        <dbReference type="ARBA" id="ARBA00022729"/>
    </source>
</evidence>
<evidence type="ECO:0000256" key="2">
    <source>
        <dbReference type="ARBA" id="ARBA00004193"/>
    </source>
</evidence>
<evidence type="ECO:0000256" key="7">
    <source>
        <dbReference type="ARBA" id="ARBA00023139"/>
    </source>
</evidence>
<accession>A0A380K5C8</accession>
<dbReference type="OrthoDB" id="9790048at2"/>
<gene>
    <name evidence="11" type="primary">pstS_1</name>
    <name evidence="11" type="ORF">NCTC12224_00601</name>
</gene>
<dbReference type="InterPro" id="IPR050811">
    <property type="entry name" value="Phosphate_ABC_transporter"/>
</dbReference>
<comment type="subunit">
    <text evidence="4">The complex is composed of two ATP-binding proteins (PstB), two transmembrane proteins (PstC and PstA) and a solute-binding protein (PstS).</text>
</comment>
<feature type="domain" description="PBP" evidence="10">
    <location>
        <begin position="175"/>
        <end position="286"/>
    </location>
</feature>
<keyword evidence="12" id="KW-1185">Reference proteome</keyword>
<keyword evidence="6 9" id="KW-0732">Signal</keyword>
<evidence type="ECO:0000256" key="4">
    <source>
        <dbReference type="ARBA" id="ARBA00011529"/>
    </source>
</evidence>
<dbReference type="SUPFAM" id="SSF53850">
    <property type="entry name" value="Periplasmic binding protein-like II"/>
    <property type="match status" value="2"/>
</dbReference>
<dbReference type="Pfam" id="PF12849">
    <property type="entry name" value="PBP_like_2"/>
    <property type="match status" value="2"/>
</dbReference>
<feature type="signal peptide" evidence="9">
    <location>
        <begin position="1"/>
        <end position="22"/>
    </location>
</feature>
<protein>
    <submittedName>
        <fullName evidence="11">Phosphate transport system substrate-binding protein</fullName>
    </submittedName>
</protein>
<dbReference type="GO" id="GO:0005886">
    <property type="term" value="C:plasma membrane"/>
    <property type="evidence" value="ECO:0007669"/>
    <property type="project" value="UniProtKB-SubCell"/>
</dbReference>
<evidence type="ECO:0000256" key="1">
    <source>
        <dbReference type="ARBA" id="ARBA00002841"/>
    </source>
</evidence>
<evidence type="ECO:0000256" key="5">
    <source>
        <dbReference type="ARBA" id="ARBA00022592"/>
    </source>
</evidence>
<keyword evidence="5" id="KW-0813">Transport</keyword>
<keyword evidence="5" id="KW-0592">Phosphate transport</keyword>
<dbReference type="EMBL" id="UHFN01000007">
    <property type="protein sequence ID" value="SUN59860.1"/>
    <property type="molecule type" value="Genomic_DNA"/>
</dbReference>
<evidence type="ECO:0000259" key="10">
    <source>
        <dbReference type="Pfam" id="PF12849"/>
    </source>
</evidence>
<name>A0A380K5C8_9STRE</name>
<dbReference type="Proteomes" id="UP000254924">
    <property type="component" value="Unassembled WGS sequence"/>
</dbReference>
<dbReference type="Gene3D" id="3.40.190.10">
    <property type="entry name" value="Periplasmic binding protein-like II"/>
    <property type="match status" value="2"/>
</dbReference>
<dbReference type="PANTHER" id="PTHR30570:SF1">
    <property type="entry name" value="PHOSPHATE-BINDING PROTEIN PSTS"/>
    <property type="match status" value="1"/>
</dbReference>
<comment type="similarity">
    <text evidence="3">Belongs to the PstS family.</text>
</comment>
<feature type="domain" description="PBP" evidence="10">
    <location>
        <begin position="29"/>
        <end position="151"/>
    </location>
</feature>
<proteinExistence type="inferred from homology"/>
<evidence type="ECO:0000256" key="8">
    <source>
        <dbReference type="ARBA" id="ARBA00023288"/>
    </source>
</evidence>
<dbReference type="RefSeq" id="WP_115268154.1">
    <property type="nucleotide sequence ID" value="NZ_JBNPNB010000104.1"/>
</dbReference>